<dbReference type="PANTHER" id="PTHR23416">
    <property type="entry name" value="SIALIC ACID SYNTHASE-RELATED"/>
    <property type="match status" value="1"/>
</dbReference>
<gene>
    <name evidence="4" type="ORF">BKA67DRAFT_1266</name>
</gene>
<dbReference type="Pfam" id="PF12464">
    <property type="entry name" value="Mac"/>
    <property type="match status" value="1"/>
</dbReference>
<keyword evidence="5" id="KW-1185">Reference proteome</keyword>
<dbReference type="Gene3D" id="2.160.10.10">
    <property type="entry name" value="Hexapeptide repeat proteins"/>
    <property type="match status" value="1"/>
</dbReference>
<dbReference type="SMART" id="SM01266">
    <property type="entry name" value="Mac"/>
    <property type="match status" value="1"/>
</dbReference>
<dbReference type="GO" id="GO:0008374">
    <property type="term" value="F:O-acyltransferase activity"/>
    <property type="evidence" value="ECO:0007669"/>
    <property type="project" value="TreeGrafter"/>
</dbReference>
<protein>
    <submittedName>
        <fullName evidence="4">Sugar O-acetyltransferase</fullName>
    </submittedName>
</protein>
<comment type="caution">
    <text evidence="4">The sequence shown here is derived from an EMBL/GenBank/DDBJ whole genome shotgun (WGS) entry which is preliminary data.</text>
</comment>
<comment type="similarity">
    <text evidence="1">Belongs to the transferase hexapeptide repeat family.</text>
</comment>
<dbReference type="PANTHER" id="PTHR23416:SF23">
    <property type="entry name" value="ACETYLTRANSFERASE C18B11.09C-RELATED"/>
    <property type="match status" value="1"/>
</dbReference>
<dbReference type="GO" id="GO:0016407">
    <property type="term" value="F:acetyltransferase activity"/>
    <property type="evidence" value="ECO:0007669"/>
    <property type="project" value="InterPro"/>
</dbReference>
<sequence>MASKEKDPQAIETAKKLANVPWCDDYEKMISGNLYNCLAPELVQGRFKARRFMHMYNNHFPDDATPESLENDRFEMLKGIMGGVGEGSFIEPPISIDYGCNIILGERFYSNFK</sequence>
<feature type="domain" description="Maltose/galactoside acetyltransferase" evidence="3">
    <location>
        <begin position="26"/>
        <end position="86"/>
    </location>
</feature>
<proteinExistence type="inferred from homology"/>
<dbReference type="InterPro" id="IPR051159">
    <property type="entry name" value="Hexapeptide_acetyltransf"/>
</dbReference>
<dbReference type="InterPro" id="IPR024688">
    <property type="entry name" value="Mac_dom"/>
</dbReference>
<dbReference type="RefSeq" id="XP_045963046.1">
    <property type="nucleotide sequence ID" value="XM_046094976.1"/>
</dbReference>
<dbReference type="Proteomes" id="UP000758603">
    <property type="component" value="Unassembled WGS sequence"/>
</dbReference>
<evidence type="ECO:0000259" key="3">
    <source>
        <dbReference type="SMART" id="SM01266"/>
    </source>
</evidence>
<evidence type="ECO:0000256" key="1">
    <source>
        <dbReference type="ARBA" id="ARBA00007274"/>
    </source>
</evidence>
<dbReference type="GeneID" id="70123869"/>
<dbReference type="EMBL" id="JAGPXC010000001">
    <property type="protein sequence ID" value="KAH6658915.1"/>
    <property type="molecule type" value="Genomic_DNA"/>
</dbReference>
<evidence type="ECO:0000256" key="2">
    <source>
        <dbReference type="ARBA" id="ARBA00022679"/>
    </source>
</evidence>
<dbReference type="OrthoDB" id="25818at2759"/>
<keyword evidence="2" id="KW-0808">Transferase</keyword>
<accession>A0A9P8UV59</accession>
<organism evidence="4 5">
    <name type="scientific">Truncatella angustata</name>
    <dbReference type="NCBI Taxonomy" id="152316"/>
    <lineage>
        <taxon>Eukaryota</taxon>
        <taxon>Fungi</taxon>
        <taxon>Dikarya</taxon>
        <taxon>Ascomycota</taxon>
        <taxon>Pezizomycotina</taxon>
        <taxon>Sordariomycetes</taxon>
        <taxon>Xylariomycetidae</taxon>
        <taxon>Amphisphaeriales</taxon>
        <taxon>Sporocadaceae</taxon>
        <taxon>Truncatella</taxon>
    </lineage>
</organism>
<evidence type="ECO:0000313" key="4">
    <source>
        <dbReference type="EMBL" id="KAH6658915.1"/>
    </source>
</evidence>
<dbReference type="AlphaFoldDB" id="A0A9P8UV59"/>
<reference evidence="4" key="1">
    <citation type="journal article" date="2021" name="Nat. Commun.">
        <title>Genetic determinants of endophytism in the Arabidopsis root mycobiome.</title>
        <authorList>
            <person name="Mesny F."/>
            <person name="Miyauchi S."/>
            <person name="Thiergart T."/>
            <person name="Pickel B."/>
            <person name="Atanasova L."/>
            <person name="Karlsson M."/>
            <person name="Huettel B."/>
            <person name="Barry K.W."/>
            <person name="Haridas S."/>
            <person name="Chen C."/>
            <person name="Bauer D."/>
            <person name="Andreopoulos W."/>
            <person name="Pangilinan J."/>
            <person name="LaButti K."/>
            <person name="Riley R."/>
            <person name="Lipzen A."/>
            <person name="Clum A."/>
            <person name="Drula E."/>
            <person name="Henrissat B."/>
            <person name="Kohler A."/>
            <person name="Grigoriev I.V."/>
            <person name="Martin F.M."/>
            <person name="Hacquard S."/>
        </authorList>
    </citation>
    <scope>NUCLEOTIDE SEQUENCE</scope>
    <source>
        <strain evidence="4">MPI-SDFR-AT-0073</strain>
    </source>
</reference>
<name>A0A9P8UV59_9PEZI</name>
<evidence type="ECO:0000313" key="5">
    <source>
        <dbReference type="Proteomes" id="UP000758603"/>
    </source>
</evidence>